<dbReference type="Proteomes" id="UP001165121">
    <property type="component" value="Unassembled WGS sequence"/>
</dbReference>
<evidence type="ECO:0000313" key="2">
    <source>
        <dbReference type="Proteomes" id="UP001165121"/>
    </source>
</evidence>
<reference evidence="1" key="1">
    <citation type="submission" date="2023-04" db="EMBL/GenBank/DDBJ databases">
        <title>Phytophthora fragariaefolia NBRC 109709.</title>
        <authorList>
            <person name="Ichikawa N."/>
            <person name="Sato H."/>
            <person name="Tonouchi N."/>
        </authorList>
    </citation>
    <scope>NUCLEOTIDE SEQUENCE</scope>
    <source>
        <strain evidence="1">NBRC 109709</strain>
    </source>
</reference>
<dbReference type="EMBL" id="BSXT01000629">
    <property type="protein sequence ID" value="GMF31358.1"/>
    <property type="molecule type" value="Genomic_DNA"/>
</dbReference>
<name>A0A9W6WX76_9STRA</name>
<accession>A0A9W6WX76</accession>
<evidence type="ECO:0000313" key="1">
    <source>
        <dbReference type="EMBL" id="GMF31358.1"/>
    </source>
</evidence>
<organism evidence="1 2">
    <name type="scientific">Phytophthora fragariaefolia</name>
    <dbReference type="NCBI Taxonomy" id="1490495"/>
    <lineage>
        <taxon>Eukaryota</taxon>
        <taxon>Sar</taxon>
        <taxon>Stramenopiles</taxon>
        <taxon>Oomycota</taxon>
        <taxon>Peronosporomycetes</taxon>
        <taxon>Peronosporales</taxon>
        <taxon>Peronosporaceae</taxon>
        <taxon>Phytophthora</taxon>
    </lineage>
</organism>
<sequence length="223" mass="24307">MSTPTTQAAGMPVASAAADTVVASSAATGSSLASTPVVTSTVTTSSSPKRTMSLGEYKKARGNIVFARDELETLFDVSSDADMEDGKEDVMIQVWDHVLSLKLYALRRLWSWRASYSATFPERRALGRFTVPTYRSLRNILSNEYENDPDLGSRFDDQQFAGRTSELPPVRLAVGAEAARRRHDSGPLDSANRLEAVDRLQMDAFAALKQTLALLKTQTALVS</sequence>
<protein>
    <submittedName>
        <fullName evidence="1">Unnamed protein product</fullName>
    </submittedName>
</protein>
<comment type="caution">
    <text evidence="1">The sequence shown here is derived from an EMBL/GenBank/DDBJ whole genome shotgun (WGS) entry which is preliminary data.</text>
</comment>
<keyword evidence="2" id="KW-1185">Reference proteome</keyword>
<proteinExistence type="predicted"/>
<gene>
    <name evidence="1" type="ORF">Pfra01_000717600</name>
</gene>
<dbReference type="AlphaFoldDB" id="A0A9W6WX76"/>